<dbReference type="Proteomes" id="UP000823904">
    <property type="component" value="Unassembled WGS sequence"/>
</dbReference>
<evidence type="ECO:0000256" key="12">
    <source>
        <dbReference type="ARBA" id="ARBA00047283"/>
    </source>
</evidence>
<dbReference type="AlphaFoldDB" id="A0A9D2T913"/>
<dbReference type="EMBL" id="DWWD01000016">
    <property type="protein sequence ID" value="HJC49530.1"/>
    <property type="molecule type" value="Genomic_DNA"/>
</dbReference>
<reference evidence="15" key="1">
    <citation type="journal article" date="2021" name="PeerJ">
        <title>Extensive microbial diversity within the chicken gut microbiome revealed by metagenomics and culture.</title>
        <authorList>
            <person name="Gilroy R."/>
            <person name="Ravi A."/>
            <person name="Getino M."/>
            <person name="Pursley I."/>
            <person name="Horton D.L."/>
            <person name="Alikhan N.F."/>
            <person name="Baker D."/>
            <person name="Gharbi K."/>
            <person name="Hall N."/>
            <person name="Watson M."/>
            <person name="Adriaenssens E.M."/>
            <person name="Foster-Nyarko E."/>
            <person name="Jarju S."/>
            <person name="Secka A."/>
            <person name="Antonio M."/>
            <person name="Oren A."/>
            <person name="Chaudhuri R.R."/>
            <person name="La Ragione R."/>
            <person name="Hildebrand F."/>
            <person name="Pallen M.J."/>
        </authorList>
    </citation>
    <scope>NUCLEOTIDE SEQUENCE</scope>
    <source>
        <strain evidence="15">ChiSjej3B21-8574</strain>
    </source>
</reference>
<organism evidence="15 16">
    <name type="scientific">Candidatus Anaerostipes avistercoris</name>
    <dbReference type="NCBI Taxonomy" id="2838462"/>
    <lineage>
        <taxon>Bacteria</taxon>
        <taxon>Bacillati</taxon>
        <taxon>Bacillota</taxon>
        <taxon>Clostridia</taxon>
        <taxon>Lachnospirales</taxon>
        <taxon>Lachnospiraceae</taxon>
        <taxon>Anaerostipes</taxon>
    </lineage>
</organism>
<dbReference type="Gene3D" id="1.10.940.10">
    <property type="entry name" value="NusB-like"/>
    <property type="match status" value="1"/>
</dbReference>
<dbReference type="PANTHER" id="PTHR22807">
    <property type="entry name" value="NOP2 YEAST -RELATED NOL1/NOP2/FMU SUN DOMAIN-CONTAINING"/>
    <property type="match status" value="1"/>
</dbReference>
<keyword evidence="9 13" id="KW-0694">RNA-binding</keyword>
<dbReference type="SUPFAM" id="SSF53335">
    <property type="entry name" value="S-adenosyl-L-methionine-dependent methyltransferases"/>
    <property type="match status" value="1"/>
</dbReference>
<dbReference type="PROSITE" id="PS51686">
    <property type="entry name" value="SAM_MT_RSMB_NOP"/>
    <property type="match status" value="1"/>
</dbReference>
<dbReference type="NCBIfam" id="NF011494">
    <property type="entry name" value="PRK14902.1"/>
    <property type="match status" value="1"/>
</dbReference>
<evidence type="ECO:0000313" key="15">
    <source>
        <dbReference type="EMBL" id="HJC49530.1"/>
    </source>
</evidence>
<dbReference type="GO" id="GO:0005737">
    <property type="term" value="C:cytoplasm"/>
    <property type="evidence" value="ECO:0007669"/>
    <property type="project" value="UniProtKB-SubCell"/>
</dbReference>
<dbReference type="Gene3D" id="3.40.50.150">
    <property type="entry name" value="Vaccinia Virus protein VP39"/>
    <property type="match status" value="1"/>
</dbReference>
<reference evidence="15" key="2">
    <citation type="submission" date="2021-04" db="EMBL/GenBank/DDBJ databases">
        <authorList>
            <person name="Gilroy R."/>
        </authorList>
    </citation>
    <scope>NUCLEOTIDE SEQUENCE</scope>
    <source>
        <strain evidence="15">ChiSjej3B21-8574</strain>
    </source>
</reference>
<evidence type="ECO:0000256" key="6">
    <source>
        <dbReference type="ARBA" id="ARBA00022603"/>
    </source>
</evidence>
<dbReference type="SUPFAM" id="SSF48013">
    <property type="entry name" value="NusB-like"/>
    <property type="match status" value="1"/>
</dbReference>
<accession>A0A9D2T913</accession>
<keyword evidence="7 13" id="KW-0808">Transferase</keyword>
<comment type="subcellular location">
    <subcellularLocation>
        <location evidence="2">Cytoplasm</location>
    </subcellularLocation>
</comment>
<evidence type="ECO:0000256" key="10">
    <source>
        <dbReference type="ARBA" id="ARBA00030399"/>
    </source>
</evidence>
<evidence type="ECO:0000313" key="16">
    <source>
        <dbReference type="Proteomes" id="UP000823904"/>
    </source>
</evidence>
<dbReference type="GO" id="GO:0003723">
    <property type="term" value="F:RNA binding"/>
    <property type="evidence" value="ECO:0007669"/>
    <property type="project" value="UniProtKB-UniRule"/>
</dbReference>
<dbReference type="InterPro" id="IPR023267">
    <property type="entry name" value="RCMT"/>
</dbReference>
<dbReference type="Pfam" id="PF01189">
    <property type="entry name" value="Methyltr_RsmB-F"/>
    <property type="match status" value="1"/>
</dbReference>
<dbReference type="PANTHER" id="PTHR22807:SF53">
    <property type="entry name" value="RIBOSOMAL RNA SMALL SUBUNIT METHYLTRANSFERASE B-RELATED"/>
    <property type="match status" value="1"/>
</dbReference>
<evidence type="ECO:0000259" key="14">
    <source>
        <dbReference type="PROSITE" id="PS51686"/>
    </source>
</evidence>
<dbReference type="EC" id="2.1.1.176" evidence="3"/>
<keyword evidence="4" id="KW-0963">Cytoplasm</keyword>
<feature type="binding site" evidence="13">
    <location>
        <position position="313"/>
    </location>
    <ligand>
        <name>S-adenosyl-L-methionine</name>
        <dbReference type="ChEBI" id="CHEBI:59789"/>
    </ligand>
</feature>
<dbReference type="GO" id="GO:0008649">
    <property type="term" value="F:rRNA methyltransferase activity"/>
    <property type="evidence" value="ECO:0007669"/>
    <property type="project" value="InterPro"/>
</dbReference>
<evidence type="ECO:0000256" key="8">
    <source>
        <dbReference type="ARBA" id="ARBA00022691"/>
    </source>
</evidence>
<protein>
    <recommendedName>
        <fullName evidence="3">16S rRNA (cytosine(967)-C(5))-methyltransferase</fullName>
        <ecNumber evidence="3">2.1.1.176</ecNumber>
    </recommendedName>
    <alternativeName>
        <fullName evidence="10">16S rRNA m5C967 methyltransferase</fullName>
    </alternativeName>
    <alternativeName>
        <fullName evidence="11">rRNA (cytosine-C(5)-)-methyltransferase RsmB</fullName>
    </alternativeName>
</protein>
<keyword evidence="6 13" id="KW-0489">Methyltransferase</keyword>
<name>A0A9D2T913_9FIRM</name>
<dbReference type="NCBIfam" id="TIGR00563">
    <property type="entry name" value="rsmB"/>
    <property type="match status" value="1"/>
</dbReference>
<evidence type="ECO:0000256" key="13">
    <source>
        <dbReference type="PROSITE-ProRule" id="PRU01023"/>
    </source>
</evidence>
<evidence type="ECO:0000256" key="2">
    <source>
        <dbReference type="ARBA" id="ARBA00004496"/>
    </source>
</evidence>
<dbReference type="Pfam" id="PF01029">
    <property type="entry name" value="NusB"/>
    <property type="match status" value="1"/>
</dbReference>
<dbReference type="PRINTS" id="PR02008">
    <property type="entry name" value="RCMTFAMILY"/>
</dbReference>
<feature type="binding site" evidence="13">
    <location>
        <begin position="262"/>
        <end position="268"/>
    </location>
    <ligand>
        <name>S-adenosyl-L-methionine</name>
        <dbReference type="ChEBI" id="CHEBI:59789"/>
    </ligand>
</feature>
<keyword evidence="5" id="KW-0698">rRNA processing</keyword>
<evidence type="ECO:0000256" key="11">
    <source>
        <dbReference type="ARBA" id="ARBA00031088"/>
    </source>
</evidence>
<comment type="caution">
    <text evidence="15">The sequence shown here is derived from an EMBL/GenBank/DDBJ whole genome shotgun (WGS) entry which is preliminary data.</text>
</comment>
<dbReference type="InterPro" id="IPR035926">
    <property type="entry name" value="NusB-like_sf"/>
</dbReference>
<dbReference type="InterPro" id="IPR049560">
    <property type="entry name" value="MeTrfase_RsmB-F_NOP2_cat"/>
</dbReference>
<evidence type="ECO:0000256" key="1">
    <source>
        <dbReference type="ARBA" id="ARBA00002724"/>
    </source>
</evidence>
<dbReference type="InterPro" id="IPR004573">
    <property type="entry name" value="rRNA_ssu_MeTfrase_B"/>
</dbReference>
<dbReference type="CDD" id="cd02440">
    <property type="entry name" value="AdoMet_MTases"/>
    <property type="match status" value="1"/>
</dbReference>
<evidence type="ECO:0000256" key="4">
    <source>
        <dbReference type="ARBA" id="ARBA00022490"/>
    </source>
</evidence>
<gene>
    <name evidence="15" type="primary">rsmB</name>
    <name evidence="15" type="ORF">H9754_02940</name>
</gene>
<dbReference type="InterPro" id="IPR006027">
    <property type="entry name" value="NusB_RsmB_TIM44"/>
</dbReference>
<dbReference type="InterPro" id="IPR001678">
    <property type="entry name" value="MeTrfase_RsmB-F_NOP2_dom"/>
</dbReference>
<dbReference type="InterPro" id="IPR029063">
    <property type="entry name" value="SAM-dependent_MTases_sf"/>
</dbReference>
<evidence type="ECO:0000256" key="5">
    <source>
        <dbReference type="ARBA" id="ARBA00022552"/>
    </source>
</evidence>
<feature type="active site" description="Nucleophile" evidence="13">
    <location>
        <position position="384"/>
    </location>
</feature>
<dbReference type="GO" id="GO:0006355">
    <property type="term" value="P:regulation of DNA-templated transcription"/>
    <property type="evidence" value="ECO:0007669"/>
    <property type="project" value="InterPro"/>
</dbReference>
<evidence type="ECO:0000256" key="3">
    <source>
        <dbReference type="ARBA" id="ARBA00012140"/>
    </source>
</evidence>
<sequence>MENPREQALDVLMKVDKKEELSHIIIGNVLEKYQLSPKRDRAFFSRLTEGTLERQITIDYVIDQFSKTKLRKCRPLIRALLRMGTYQILYMDQVPDAAACNEAVKLAKKRGFSRLSGFINGILRSISRKKDKIVWPDREKDENLWISVKYSMPVWLVEFFRETYDGETVEKMAASFLEEKKTTLYCLKGKGGKEALKKELEEEGIQAEDGFLCEEALRISGYDSLWRIPAFRQGKCFVQDESSMLAASLAQAEAGQLVLDLCSAPGGKAMYMADQMRGEGMVIARDLTEDKTDLIEENTERTELENIRVEMADARILDEDMIGRADIVLADLPCSGLGIMGRKNDIKYNADRNQMRELAVLQRNILKNAAAYVKPGGALIYSTCTINPEENEENYRWIQKESGFRPEDLRPLLPESLVSDTAEKGWIQLLPGIHPCDGFFVGKLRRV</sequence>
<feature type="binding site" evidence="13">
    <location>
        <position position="331"/>
    </location>
    <ligand>
        <name>S-adenosyl-L-methionine</name>
        <dbReference type="ChEBI" id="CHEBI:59789"/>
    </ligand>
</feature>
<comment type="similarity">
    <text evidence="13">Belongs to the class I-like SAM-binding methyltransferase superfamily. RsmB/NOP family.</text>
</comment>
<proteinExistence type="inferred from homology"/>
<comment type="function">
    <text evidence="1">Specifically methylates the cytosine at position 967 (m5C967) of 16S rRNA.</text>
</comment>
<feature type="binding site" evidence="13">
    <location>
        <position position="286"/>
    </location>
    <ligand>
        <name>S-adenosyl-L-methionine</name>
        <dbReference type="ChEBI" id="CHEBI:59789"/>
    </ligand>
</feature>
<feature type="domain" description="SAM-dependent MTase RsmB/NOP-type" evidence="14">
    <location>
        <begin position="172"/>
        <end position="447"/>
    </location>
</feature>
<evidence type="ECO:0000256" key="7">
    <source>
        <dbReference type="ARBA" id="ARBA00022679"/>
    </source>
</evidence>
<evidence type="ECO:0000256" key="9">
    <source>
        <dbReference type="ARBA" id="ARBA00022884"/>
    </source>
</evidence>
<comment type="catalytic activity">
    <reaction evidence="12">
        <text>cytidine(967) in 16S rRNA + S-adenosyl-L-methionine = 5-methylcytidine(967) in 16S rRNA + S-adenosyl-L-homocysteine + H(+)</text>
        <dbReference type="Rhea" id="RHEA:42748"/>
        <dbReference type="Rhea" id="RHEA-COMP:10219"/>
        <dbReference type="Rhea" id="RHEA-COMP:10220"/>
        <dbReference type="ChEBI" id="CHEBI:15378"/>
        <dbReference type="ChEBI" id="CHEBI:57856"/>
        <dbReference type="ChEBI" id="CHEBI:59789"/>
        <dbReference type="ChEBI" id="CHEBI:74483"/>
        <dbReference type="ChEBI" id="CHEBI:82748"/>
        <dbReference type="EC" id="2.1.1.176"/>
    </reaction>
</comment>
<keyword evidence="8 13" id="KW-0949">S-adenosyl-L-methionine</keyword>